<dbReference type="KEGG" id="hbs:IPV69_08910"/>
<evidence type="ECO:0000256" key="1">
    <source>
        <dbReference type="ARBA" id="ARBA00022481"/>
    </source>
</evidence>
<protein>
    <submittedName>
        <fullName evidence="4">DUF1559 domain-containing protein</fullName>
    </submittedName>
</protein>
<feature type="transmembrane region" description="Helical" evidence="2">
    <location>
        <begin position="20"/>
        <end position="42"/>
    </location>
</feature>
<keyword evidence="2" id="KW-0472">Membrane</keyword>
<dbReference type="AlphaFoldDB" id="A0A7M2X142"/>
<accession>A0A7M2X142</accession>
<evidence type="ECO:0000313" key="5">
    <source>
        <dbReference type="Proteomes" id="UP000593765"/>
    </source>
</evidence>
<keyword evidence="2" id="KW-0812">Transmembrane</keyword>
<dbReference type="PANTHER" id="PTHR30093">
    <property type="entry name" value="GENERAL SECRETION PATHWAY PROTEIN G"/>
    <property type="match status" value="1"/>
</dbReference>
<dbReference type="SUPFAM" id="SSF54523">
    <property type="entry name" value="Pili subunits"/>
    <property type="match status" value="1"/>
</dbReference>
<dbReference type="InterPro" id="IPR045584">
    <property type="entry name" value="Pilin-like"/>
</dbReference>
<dbReference type="Pfam" id="PF07963">
    <property type="entry name" value="N_methyl"/>
    <property type="match status" value="1"/>
</dbReference>
<dbReference type="GO" id="GO:0015628">
    <property type="term" value="P:protein secretion by the type II secretion system"/>
    <property type="evidence" value="ECO:0007669"/>
    <property type="project" value="InterPro"/>
</dbReference>
<organism evidence="4 5">
    <name type="scientific">Humisphaera borealis</name>
    <dbReference type="NCBI Taxonomy" id="2807512"/>
    <lineage>
        <taxon>Bacteria</taxon>
        <taxon>Pseudomonadati</taxon>
        <taxon>Planctomycetota</taxon>
        <taxon>Phycisphaerae</taxon>
        <taxon>Tepidisphaerales</taxon>
        <taxon>Tepidisphaeraceae</taxon>
        <taxon>Humisphaera</taxon>
    </lineage>
</organism>
<reference evidence="4 5" key="1">
    <citation type="submission" date="2020-10" db="EMBL/GenBank/DDBJ databases">
        <title>Wide distribution of Phycisphaera-like planctomycetes from WD2101 soil group in peatlands and genome analysis of the first cultivated representative.</title>
        <authorList>
            <person name="Dedysh S.N."/>
            <person name="Beletsky A.V."/>
            <person name="Ivanova A."/>
            <person name="Kulichevskaya I.S."/>
            <person name="Suzina N.E."/>
            <person name="Philippov D.A."/>
            <person name="Rakitin A.L."/>
            <person name="Mardanov A.V."/>
            <person name="Ravin N.V."/>
        </authorList>
    </citation>
    <scope>NUCLEOTIDE SEQUENCE [LARGE SCALE GENOMIC DNA]</scope>
    <source>
        <strain evidence="4 5">M1803</strain>
    </source>
</reference>
<dbReference type="NCBIfam" id="TIGR02532">
    <property type="entry name" value="IV_pilin_GFxxxE"/>
    <property type="match status" value="1"/>
</dbReference>
<evidence type="ECO:0000259" key="3">
    <source>
        <dbReference type="Pfam" id="PF07596"/>
    </source>
</evidence>
<dbReference type="EMBL" id="CP063458">
    <property type="protein sequence ID" value="QOV91457.1"/>
    <property type="molecule type" value="Genomic_DNA"/>
</dbReference>
<feature type="domain" description="DUF1559" evidence="3">
    <location>
        <begin position="43"/>
        <end position="135"/>
    </location>
</feature>
<dbReference type="InterPro" id="IPR011453">
    <property type="entry name" value="DUF1559"/>
</dbReference>
<keyword evidence="5" id="KW-1185">Reference proteome</keyword>
<gene>
    <name evidence="4" type="ORF">IPV69_08910</name>
</gene>
<dbReference type="GO" id="GO:0015627">
    <property type="term" value="C:type II protein secretion system complex"/>
    <property type="evidence" value="ECO:0007669"/>
    <property type="project" value="InterPro"/>
</dbReference>
<dbReference type="InterPro" id="IPR012902">
    <property type="entry name" value="N_methyl_site"/>
</dbReference>
<dbReference type="InterPro" id="IPR000983">
    <property type="entry name" value="Bac_GSPG_pilin"/>
</dbReference>
<dbReference type="RefSeq" id="WP_206294742.1">
    <property type="nucleotide sequence ID" value="NZ_CP063458.1"/>
</dbReference>
<keyword evidence="2" id="KW-1133">Transmembrane helix</keyword>
<sequence length="269" mass="29911">MRTAASAKEGRASARHGFTLVELLVVIGIIALLISILLPSLAKAREQGNKLKCMNNLRQLGMAFTMYANENKDYYPAAAVWATSTREEDWIWFEEITHPGRPVLDLKQSRIVPHLGGNFTPELFRCPSDDVSAHTLQNAVSGVYRYSYVMNSKFDSVAKWYANKKNETIKRSQIRNPSDKVLLVEEDENSINDGNWNPGTGTAAITGPGARDLLAIRHDQPVTGVADKRDQDFLTHPHGGKRGNAAFVDGHAEFISRQVAHDPSRTEVR</sequence>
<dbReference type="PROSITE" id="PS00409">
    <property type="entry name" value="PROKAR_NTER_METHYL"/>
    <property type="match status" value="1"/>
</dbReference>
<dbReference type="PANTHER" id="PTHR30093:SF2">
    <property type="entry name" value="TYPE II SECRETION SYSTEM PROTEIN H"/>
    <property type="match status" value="1"/>
</dbReference>
<evidence type="ECO:0000256" key="2">
    <source>
        <dbReference type="SAM" id="Phobius"/>
    </source>
</evidence>
<dbReference type="Gene3D" id="3.30.700.10">
    <property type="entry name" value="Glycoprotein, Type 4 Pilin"/>
    <property type="match status" value="1"/>
</dbReference>
<proteinExistence type="predicted"/>
<name>A0A7M2X142_9BACT</name>
<keyword evidence="1" id="KW-0488">Methylation</keyword>
<dbReference type="Proteomes" id="UP000593765">
    <property type="component" value="Chromosome"/>
</dbReference>
<evidence type="ECO:0000313" key="4">
    <source>
        <dbReference type="EMBL" id="QOV91457.1"/>
    </source>
</evidence>
<dbReference type="PRINTS" id="PR00813">
    <property type="entry name" value="BCTERIALGSPG"/>
</dbReference>
<dbReference type="Pfam" id="PF07596">
    <property type="entry name" value="SBP_bac_10"/>
    <property type="match status" value="1"/>
</dbReference>